<name>A0ABC8UEI1_9AQUA</name>
<comment type="caution">
    <text evidence="1">The sequence shown here is derived from an EMBL/GenBank/DDBJ whole genome shotgun (WGS) entry which is preliminary data.</text>
</comment>
<accession>A0ABC8UEI1</accession>
<dbReference type="EMBL" id="CAUOFW020007536">
    <property type="protein sequence ID" value="CAK9179549.1"/>
    <property type="molecule type" value="Genomic_DNA"/>
</dbReference>
<reference evidence="1 2" key="1">
    <citation type="submission" date="2024-02" db="EMBL/GenBank/DDBJ databases">
        <authorList>
            <person name="Vignale AGUSTIN F."/>
            <person name="Sosa J E."/>
            <person name="Modenutti C."/>
        </authorList>
    </citation>
    <scope>NUCLEOTIDE SEQUENCE [LARGE SCALE GENOMIC DNA]</scope>
</reference>
<gene>
    <name evidence="1" type="ORF">ILEXP_LOCUS49488</name>
</gene>
<evidence type="ECO:0000313" key="1">
    <source>
        <dbReference type="EMBL" id="CAK9179549.1"/>
    </source>
</evidence>
<sequence>MSGIQNWGSASMAAVIFYTYDAYDVVLSQATNLKPLIIRIMKKSCVLILLTFWVTYGYSTRACLCFDIIILNHQHLSLAPKFSAKGVKIIESMHGCFIPYFLSPISQAE</sequence>
<dbReference type="Proteomes" id="UP001642360">
    <property type="component" value="Unassembled WGS sequence"/>
</dbReference>
<protein>
    <submittedName>
        <fullName evidence="1">Uncharacterized protein</fullName>
    </submittedName>
</protein>
<dbReference type="AlphaFoldDB" id="A0ABC8UEI1"/>
<keyword evidence="2" id="KW-1185">Reference proteome</keyword>
<proteinExistence type="predicted"/>
<evidence type="ECO:0000313" key="2">
    <source>
        <dbReference type="Proteomes" id="UP001642360"/>
    </source>
</evidence>
<organism evidence="1 2">
    <name type="scientific">Ilex paraguariensis</name>
    <name type="common">yerba mate</name>
    <dbReference type="NCBI Taxonomy" id="185542"/>
    <lineage>
        <taxon>Eukaryota</taxon>
        <taxon>Viridiplantae</taxon>
        <taxon>Streptophyta</taxon>
        <taxon>Embryophyta</taxon>
        <taxon>Tracheophyta</taxon>
        <taxon>Spermatophyta</taxon>
        <taxon>Magnoliopsida</taxon>
        <taxon>eudicotyledons</taxon>
        <taxon>Gunneridae</taxon>
        <taxon>Pentapetalae</taxon>
        <taxon>asterids</taxon>
        <taxon>campanulids</taxon>
        <taxon>Aquifoliales</taxon>
        <taxon>Aquifoliaceae</taxon>
        <taxon>Ilex</taxon>
    </lineage>
</organism>